<dbReference type="PROSITE" id="PS51471">
    <property type="entry name" value="FE2OG_OXY"/>
    <property type="match status" value="1"/>
</dbReference>
<dbReference type="SUPFAM" id="SSF51197">
    <property type="entry name" value="Clavaminate synthase-like"/>
    <property type="match status" value="1"/>
</dbReference>
<dbReference type="GO" id="GO:0046872">
    <property type="term" value="F:metal ion binding"/>
    <property type="evidence" value="ECO:0007669"/>
    <property type="project" value="UniProtKB-KW"/>
</dbReference>
<dbReference type="STRING" id="1081109.A0A167VNU2"/>
<dbReference type="InterPro" id="IPR044861">
    <property type="entry name" value="IPNS-like_FE2OG_OXY"/>
</dbReference>
<evidence type="ECO:0000256" key="1">
    <source>
        <dbReference type="ARBA" id="ARBA00008056"/>
    </source>
</evidence>
<organism evidence="5 6">
    <name type="scientific">Moelleriella libera RCEF 2490</name>
    <dbReference type="NCBI Taxonomy" id="1081109"/>
    <lineage>
        <taxon>Eukaryota</taxon>
        <taxon>Fungi</taxon>
        <taxon>Dikarya</taxon>
        <taxon>Ascomycota</taxon>
        <taxon>Pezizomycotina</taxon>
        <taxon>Sordariomycetes</taxon>
        <taxon>Hypocreomycetidae</taxon>
        <taxon>Hypocreales</taxon>
        <taxon>Clavicipitaceae</taxon>
        <taxon>Moelleriella</taxon>
    </lineage>
</organism>
<dbReference type="Gene3D" id="2.60.120.330">
    <property type="entry name" value="B-lactam Antibiotic, Isopenicillin N Synthase, Chain"/>
    <property type="match status" value="1"/>
</dbReference>
<evidence type="ECO:0000256" key="3">
    <source>
        <dbReference type="SAM" id="MobiDB-lite"/>
    </source>
</evidence>
<feature type="domain" description="Fe2OG dioxygenase" evidence="4">
    <location>
        <begin position="195"/>
        <end position="315"/>
    </location>
</feature>
<dbReference type="AlphaFoldDB" id="A0A167VNU2"/>
<proteinExistence type="inferred from homology"/>
<keyword evidence="2" id="KW-0479">Metal-binding</keyword>
<feature type="region of interest" description="Disordered" evidence="3">
    <location>
        <begin position="92"/>
        <end position="120"/>
    </location>
</feature>
<evidence type="ECO:0000313" key="5">
    <source>
        <dbReference type="EMBL" id="KZZ87797.1"/>
    </source>
</evidence>
<dbReference type="PANTHER" id="PTHR47990">
    <property type="entry name" value="2-OXOGLUTARATE (2OG) AND FE(II)-DEPENDENT OXYGENASE SUPERFAMILY PROTEIN-RELATED"/>
    <property type="match status" value="1"/>
</dbReference>
<keyword evidence="2" id="KW-0408">Iron</keyword>
<evidence type="ECO:0000313" key="6">
    <source>
        <dbReference type="Proteomes" id="UP000078544"/>
    </source>
</evidence>
<evidence type="ECO:0000259" key="4">
    <source>
        <dbReference type="PROSITE" id="PS51471"/>
    </source>
</evidence>
<protein>
    <submittedName>
        <fullName evidence="5">Oxoglutarate/iron-dependent oxygenase</fullName>
    </submittedName>
</protein>
<dbReference type="InterPro" id="IPR050231">
    <property type="entry name" value="Iron_ascorbate_oxido_reductase"/>
</dbReference>
<comment type="similarity">
    <text evidence="1 2">Belongs to the iron/ascorbate-dependent oxidoreductase family.</text>
</comment>
<dbReference type="InterPro" id="IPR027443">
    <property type="entry name" value="IPNS-like_sf"/>
</dbReference>
<keyword evidence="2" id="KW-0560">Oxidoreductase</keyword>
<dbReference type="EMBL" id="AZGY01000034">
    <property type="protein sequence ID" value="KZZ87797.1"/>
    <property type="molecule type" value="Genomic_DNA"/>
</dbReference>
<dbReference type="Proteomes" id="UP000078544">
    <property type="component" value="Unassembled WGS sequence"/>
</dbReference>
<dbReference type="Pfam" id="PF03171">
    <property type="entry name" value="2OG-FeII_Oxy"/>
    <property type="match status" value="1"/>
</dbReference>
<keyword evidence="6" id="KW-1185">Reference proteome</keyword>
<reference evidence="5 6" key="1">
    <citation type="journal article" date="2016" name="Genome Biol. Evol.">
        <title>Divergent and convergent evolution of fungal pathogenicity.</title>
        <authorList>
            <person name="Shang Y."/>
            <person name="Xiao G."/>
            <person name="Zheng P."/>
            <person name="Cen K."/>
            <person name="Zhan S."/>
            <person name="Wang C."/>
        </authorList>
    </citation>
    <scope>NUCLEOTIDE SEQUENCE [LARGE SCALE GENOMIC DNA]</scope>
    <source>
        <strain evidence="5 6">RCEF 2490</strain>
    </source>
</reference>
<dbReference type="InterPro" id="IPR005123">
    <property type="entry name" value="Oxoglu/Fe-dep_dioxygenase_dom"/>
</dbReference>
<dbReference type="GO" id="GO:0016491">
    <property type="term" value="F:oxidoreductase activity"/>
    <property type="evidence" value="ECO:0007669"/>
    <property type="project" value="UniProtKB-KW"/>
</dbReference>
<dbReference type="OrthoDB" id="288590at2759"/>
<accession>A0A167VNU2</accession>
<gene>
    <name evidence="5" type="ORF">AAL_08300</name>
</gene>
<name>A0A167VNU2_9HYPO</name>
<evidence type="ECO:0000256" key="2">
    <source>
        <dbReference type="RuleBase" id="RU003682"/>
    </source>
</evidence>
<sequence>MSTLRTLDYGHLATGTASQRKRFIQELVAGLGEAGFVKLVNHGFDDHKLSDVFNWVSPASSLLTWKHPMSLPVLSVQSKTFFGQPLEAKNSISSPAGLRPRRGYTGVSVETSSNADPDVSKRGLLRDAKEHFDQGSENDREYANQWLTVQGLTGFRPFMVAFYKQCEVVNLTLIQAVEAGFGLEAGCLVARCIPNNTDLRITHYPALSVEAVRTGGMTRIAPHTDFGVITLLFQDSTGGLEIEDRTRPGVYHPLPPTNTREMIVNVGDTLQRWTNGRLFSGRHRVTVPESLGDDAEELPERYSVAYLGKAQRHASVGPVASFVSVDNPAKYNDLNAQEYLNMRAQLVSSVGN</sequence>
<comment type="caution">
    <text evidence="5">The sequence shown here is derived from an EMBL/GenBank/DDBJ whole genome shotgun (WGS) entry which is preliminary data.</text>
</comment>